<dbReference type="AlphaFoldDB" id="A0A9E7JXC3"/>
<dbReference type="EMBL" id="CP097506">
    <property type="protein sequence ID" value="URD98117.1"/>
    <property type="molecule type" value="Genomic_DNA"/>
</dbReference>
<accession>A0A9E7JXC3</accession>
<proteinExistence type="predicted"/>
<evidence type="ECO:0000313" key="1">
    <source>
        <dbReference type="EMBL" id="URD98117.1"/>
    </source>
</evidence>
<dbReference type="Proteomes" id="UP001055439">
    <property type="component" value="Chromosome 4"/>
</dbReference>
<protein>
    <submittedName>
        <fullName evidence="1">Uncharacterized protein</fullName>
    </submittedName>
</protein>
<sequence length="109" mass="12549">MILNFILGCDNKWLLVDNFFSSEYMAFANIYIKSVVDSMLVTLGQHWIPGSSFMPVRFLLKGFPANHLEALVLNKSSHLQLPIILEPVLNCKHSHRNEQKISTDFFCYT</sequence>
<organism evidence="1 2">
    <name type="scientific">Musa troglodytarum</name>
    <name type="common">fe'i banana</name>
    <dbReference type="NCBI Taxonomy" id="320322"/>
    <lineage>
        <taxon>Eukaryota</taxon>
        <taxon>Viridiplantae</taxon>
        <taxon>Streptophyta</taxon>
        <taxon>Embryophyta</taxon>
        <taxon>Tracheophyta</taxon>
        <taxon>Spermatophyta</taxon>
        <taxon>Magnoliopsida</taxon>
        <taxon>Liliopsida</taxon>
        <taxon>Zingiberales</taxon>
        <taxon>Musaceae</taxon>
        <taxon>Musa</taxon>
    </lineage>
</organism>
<reference evidence="1" key="1">
    <citation type="submission" date="2022-05" db="EMBL/GenBank/DDBJ databases">
        <title>The Musa troglodytarum L. genome provides insights into the mechanism of non-climacteric behaviour and enrichment of carotenoids.</title>
        <authorList>
            <person name="Wang J."/>
        </authorList>
    </citation>
    <scope>NUCLEOTIDE SEQUENCE</scope>
    <source>
        <tissue evidence="1">Leaf</tissue>
    </source>
</reference>
<name>A0A9E7JXC3_9LILI</name>
<keyword evidence="2" id="KW-1185">Reference proteome</keyword>
<gene>
    <name evidence="1" type="ORF">MUK42_35496</name>
</gene>
<evidence type="ECO:0000313" key="2">
    <source>
        <dbReference type="Proteomes" id="UP001055439"/>
    </source>
</evidence>